<name>A0ABX6MGD4_9BURK</name>
<dbReference type="InterPro" id="IPR036291">
    <property type="entry name" value="NAD(P)-bd_dom_sf"/>
</dbReference>
<protein>
    <submittedName>
        <fullName evidence="4">SDR family NAD(P)-dependent oxidoreductase</fullName>
    </submittedName>
</protein>
<dbReference type="PRINTS" id="PR00081">
    <property type="entry name" value="GDHRDH"/>
</dbReference>
<evidence type="ECO:0000256" key="2">
    <source>
        <dbReference type="ARBA" id="ARBA00023002"/>
    </source>
</evidence>
<keyword evidence="2" id="KW-0560">Oxidoreductase</keyword>
<dbReference type="EMBL" id="CP051684">
    <property type="protein sequence ID" value="QJD93401.1"/>
    <property type="molecule type" value="Genomic_DNA"/>
</dbReference>
<dbReference type="PRINTS" id="PR00080">
    <property type="entry name" value="SDRFAMILY"/>
</dbReference>
<dbReference type="InterPro" id="IPR020904">
    <property type="entry name" value="Sc_DH/Rdtase_CS"/>
</dbReference>
<reference evidence="4 5" key="1">
    <citation type="submission" date="2020-04" db="EMBL/GenBank/DDBJ databases">
        <title>Genome sequencing of novel species.</title>
        <authorList>
            <person name="Heo J."/>
            <person name="Kim S.-J."/>
            <person name="Kim J.-S."/>
            <person name="Hong S.-B."/>
            <person name="Kwon S.-W."/>
        </authorList>
    </citation>
    <scope>NUCLEOTIDE SEQUENCE [LARGE SCALE GENOMIC DNA]</scope>
    <source>
        <strain evidence="4 5">AF9R3</strain>
    </source>
</reference>
<proteinExistence type="inferred from homology"/>
<dbReference type="PANTHER" id="PTHR44196:SF1">
    <property type="entry name" value="DEHYDROGENASE_REDUCTASE SDR FAMILY MEMBER 7B"/>
    <property type="match status" value="1"/>
</dbReference>
<comment type="similarity">
    <text evidence="1 3">Belongs to the short-chain dehydrogenases/reductases (SDR) family.</text>
</comment>
<dbReference type="RefSeq" id="WP_169114318.1">
    <property type="nucleotide sequence ID" value="NZ_CP051684.1"/>
</dbReference>
<keyword evidence="5" id="KW-1185">Reference proteome</keyword>
<dbReference type="Pfam" id="PF00106">
    <property type="entry name" value="adh_short"/>
    <property type="match status" value="1"/>
</dbReference>
<evidence type="ECO:0000313" key="5">
    <source>
        <dbReference type="Proteomes" id="UP000503117"/>
    </source>
</evidence>
<dbReference type="Proteomes" id="UP000503117">
    <property type="component" value="Chromosome"/>
</dbReference>
<sequence>MKMHDNTILITGGSSGIGLELARQLIALNNKVIITGRDAAKLAAVRAQLPAVHTALCDVTDPRSITALHEHIAASHPGMNMLINCAGIMRKLNLHKRGPALEDATREVTTNLNGTIWTNLQFLPMLKNQANAAIVNVSSGLAFVPMPISPVYSATKAAIHSYTLSLRAQLKNSGVRVFELAPPGTETPLFHNDFTKEDVGGLVPMPVATLVKRAIAGLAADVAEIRPGLSNILKIASRLAPDFMLRQLGKSVDLMLNADKNR</sequence>
<evidence type="ECO:0000313" key="4">
    <source>
        <dbReference type="EMBL" id="QJD93401.1"/>
    </source>
</evidence>
<dbReference type="InterPro" id="IPR002347">
    <property type="entry name" value="SDR_fam"/>
</dbReference>
<accession>A0ABX6MGD4</accession>
<dbReference type="PROSITE" id="PS00061">
    <property type="entry name" value="ADH_SHORT"/>
    <property type="match status" value="1"/>
</dbReference>
<gene>
    <name evidence="4" type="ORF">HH213_26970</name>
</gene>
<dbReference type="PANTHER" id="PTHR44196">
    <property type="entry name" value="DEHYDROGENASE/REDUCTASE SDR FAMILY MEMBER 7B"/>
    <property type="match status" value="1"/>
</dbReference>
<evidence type="ECO:0000256" key="3">
    <source>
        <dbReference type="RuleBase" id="RU000363"/>
    </source>
</evidence>
<dbReference type="SUPFAM" id="SSF51735">
    <property type="entry name" value="NAD(P)-binding Rossmann-fold domains"/>
    <property type="match status" value="1"/>
</dbReference>
<dbReference type="Gene3D" id="3.40.50.720">
    <property type="entry name" value="NAD(P)-binding Rossmann-like Domain"/>
    <property type="match status" value="1"/>
</dbReference>
<evidence type="ECO:0000256" key="1">
    <source>
        <dbReference type="ARBA" id="ARBA00006484"/>
    </source>
</evidence>
<organism evidence="4 5">
    <name type="scientific">Duganella dendranthematis</name>
    <dbReference type="NCBI Taxonomy" id="2728021"/>
    <lineage>
        <taxon>Bacteria</taxon>
        <taxon>Pseudomonadati</taxon>
        <taxon>Pseudomonadota</taxon>
        <taxon>Betaproteobacteria</taxon>
        <taxon>Burkholderiales</taxon>
        <taxon>Oxalobacteraceae</taxon>
        <taxon>Telluria group</taxon>
        <taxon>Duganella</taxon>
    </lineage>
</organism>